<dbReference type="Proteomes" id="UP000217343">
    <property type="component" value="Chromosome"/>
</dbReference>
<evidence type="ECO:0000313" key="8">
    <source>
        <dbReference type="Proteomes" id="UP000217343"/>
    </source>
</evidence>
<evidence type="ECO:0000256" key="2">
    <source>
        <dbReference type="ARBA" id="ARBA00022475"/>
    </source>
</evidence>
<protein>
    <recommendedName>
        <fullName evidence="9">Cytochrome-c oxidase</fullName>
    </recommendedName>
</protein>
<dbReference type="GO" id="GO:0005886">
    <property type="term" value="C:plasma membrane"/>
    <property type="evidence" value="ECO:0007669"/>
    <property type="project" value="UniProtKB-SubCell"/>
</dbReference>
<feature type="transmembrane region" description="Helical" evidence="6">
    <location>
        <begin position="32"/>
        <end position="52"/>
    </location>
</feature>
<dbReference type="Pfam" id="PF03626">
    <property type="entry name" value="COX4_pro"/>
    <property type="match status" value="1"/>
</dbReference>
<dbReference type="RefSeq" id="WP_095959426.1">
    <property type="nucleotide sequence ID" value="NZ_CP022203.1"/>
</dbReference>
<accession>A0A250JXZ7</accession>
<keyword evidence="8" id="KW-1185">Reference proteome</keyword>
<evidence type="ECO:0000256" key="1">
    <source>
        <dbReference type="ARBA" id="ARBA00004651"/>
    </source>
</evidence>
<dbReference type="NCBIfam" id="TIGR02229">
    <property type="entry name" value="caa3_sub_IV"/>
    <property type="match status" value="1"/>
</dbReference>
<dbReference type="AlphaFoldDB" id="A0A250JXZ7"/>
<dbReference type="EMBL" id="CP022203">
    <property type="protein sequence ID" value="ATB48603.1"/>
    <property type="molecule type" value="Genomic_DNA"/>
</dbReference>
<feature type="transmembrane region" description="Helical" evidence="6">
    <location>
        <begin position="64"/>
        <end position="82"/>
    </location>
</feature>
<dbReference type="InterPro" id="IPR011743">
    <property type="entry name" value="Caa3_sub_IV"/>
</dbReference>
<keyword evidence="4 6" id="KW-1133">Transmembrane helix</keyword>
<feature type="transmembrane region" description="Helical" evidence="6">
    <location>
        <begin position="6"/>
        <end position="25"/>
    </location>
</feature>
<name>A0A250JXZ7_9BACT</name>
<dbReference type="InterPro" id="IPR005171">
    <property type="entry name" value="Cyt_c_oxidase_su4_prok"/>
</dbReference>
<evidence type="ECO:0000256" key="4">
    <source>
        <dbReference type="ARBA" id="ARBA00022989"/>
    </source>
</evidence>
<dbReference type="OrthoDB" id="5526051at2"/>
<evidence type="ECO:0000256" key="3">
    <source>
        <dbReference type="ARBA" id="ARBA00022692"/>
    </source>
</evidence>
<sequence length="123" mass="12865">MSPTKGVLLVGVGLLVLTTLSFLLSRAHLGRWGLEVALGIAAVKAGLLAFFYMHLAERPGGPRLVFATAFIFVVILVGLVLLEAAARARPSMPPGPFPPLLLPGLHDARQVAPPRAGASERGP</sequence>
<comment type="subcellular location">
    <subcellularLocation>
        <location evidence="1">Cell membrane</location>
        <topology evidence="1">Multi-pass membrane protein</topology>
    </subcellularLocation>
</comment>
<keyword evidence="3 6" id="KW-0812">Transmembrane</keyword>
<proteinExistence type="predicted"/>
<evidence type="ECO:0008006" key="9">
    <source>
        <dbReference type="Google" id="ProtNLM"/>
    </source>
</evidence>
<evidence type="ECO:0000256" key="5">
    <source>
        <dbReference type="ARBA" id="ARBA00023136"/>
    </source>
</evidence>
<evidence type="ECO:0000313" key="7">
    <source>
        <dbReference type="EMBL" id="ATB48603.1"/>
    </source>
</evidence>
<evidence type="ECO:0000256" key="6">
    <source>
        <dbReference type="SAM" id="Phobius"/>
    </source>
</evidence>
<dbReference type="KEGG" id="mmas:MYMAC_004230"/>
<keyword evidence="5 6" id="KW-0472">Membrane</keyword>
<gene>
    <name evidence="7" type="ORF">MYMAC_004230</name>
</gene>
<organism evidence="7 8">
    <name type="scientific">Corallococcus macrosporus DSM 14697</name>
    <dbReference type="NCBI Taxonomy" id="1189310"/>
    <lineage>
        <taxon>Bacteria</taxon>
        <taxon>Pseudomonadati</taxon>
        <taxon>Myxococcota</taxon>
        <taxon>Myxococcia</taxon>
        <taxon>Myxococcales</taxon>
        <taxon>Cystobacterineae</taxon>
        <taxon>Myxococcaceae</taxon>
        <taxon>Corallococcus</taxon>
    </lineage>
</organism>
<keyword evidence="2" id="KW-1003">Cell membrane</keyword>
<reference evidence="7 8" key="1">
    <citation type="submission" date="2017-06" db="EMBL/GenBank/DDBJ databases">
        <title>Sequencing and comparative analysis of myxobacterial genomes.</title>
        <authorList>
            <person name="Rupp O."/>
            <person name="Goesmann A."/>
            <person name="Sogaard-Andersen L."/>
        </authorList>
    </citation>
    <scope>NUCLEOTIDE SEQUENCE [LARGE SCALE GENOMIC DNA]</scope>
    <source>
        <strain evidence="7 8">DSM 14697</strain>
    </source>
</reference>